<proteinExistence type="predicted"/>
<accession>A0ACD4NKB0</accession>
<sequence length="518" mass="58573">MTRLEHEIEFAPPGFRWNGQDAEGLPLIADVDGTICVPLLRFFGWSRRYKRVKISSMKPEAYVLREWWHHLHSIGRMWNDVDDRVLNEWRELQKTELNEKGRRVRNDRSVARKMEIVFTFYDRAMAATIGEFDLVSTNGPITCSEPLNISEKLARKFGLRTARTWASADKASYSTKKRATPDDSAVSVILAHLRSSAADVGLCERNWCIGRAMSDCGLRAMEVAGLTIQALEEGLAKKGIVVSQHTRALGNRPVRLDELDETDERRTHIINALRLLKRKHHENIHIPIKGKGDNEREAPFPIDYVMDLLENYIWSSRQDLIRAKSQLPPDAVFLSDSTATALGKGAIGNLMKKAFKAKNISGSGQRLRAYFGHSIASRYWSEFYAGNGFRWDQTVENMTLDMVAEALGHKSVSTTVRFYVETAMVSFFKLPGKSALPELREISKLFARHHRSLDRRHYRKIAGIVERMAAQTPGFEDVLDALLADPDYAMQDASRAVAAALQPMASPQHSLQLVPKNA</sequence>
<reference evidence="1" key="1">
    <citation type="submission" date="2022-11" db="EMBL/GenBank/DDBJ databases">
        <title>beta-Carotene-producing bacterium, Jeongeuplla avenae sp. nov., alleviates the salt stress of Arabidopsis seedlings.</title>
        <authorList>
            <person name="Jiang L."/>
            <person name="Lee J."/>
        </authorList>
    </citation>
    <scope>NUCLEOTIDE SEQUENCE</scope>
    <source>
        <strain evidence="1">DY_R2A_6</strain>
    </source>
</reference>
<protein>
    <submittedName>
        <fullName evidence="1">Uncharacterized protein</fullName>
    </submittedName>
</protein>
<name>A0ACD4NKB0_9HYPH</name>
<dbReference type="EMBL" id="CP113520">
    <property type="protein sequence ID" value="WAJ27279.1"/>
    <property type="molecule type" value="Genomic_DNA"/>
</dbReference>
<dbReference type="Proteomes" id="UP001163223">
    <property type="component" value="Chromosome"/>
</dbReference>
<organism evidence="1 2">
    <name type="scientific">Antarcticirhabdus aurantiaca</name>
    <dbReference type="NCBI Taxonomy" id="2606717"/>
    <lineage>
        <taxon>Bacteria</taxon>
        <taxon>Pseudomonadati</taxon>
        <taxon>Pseudomonadota</taxon>
        <taxon>Alphaproteobacteria</taxon>
        <taxon>Hyphomicrobiales</taxon>
        <taxon>Aurantimonadaceae</taxon>
        <taxon>Antarcticirhabdus</taxon>
    </lineage>
</organism>
<gene>
    <name evidence="1" type="ORF">OXU80_20860</name>
</gene>
<evidence type="ECO:0000313" key="1">
    <source>
        <dbReference type="EMBL" id="WAJ27279.1"/>
    </source>
</evidence>
<evidence type="ECO:0000313" key="2">
    <source>
        <dbReference type="Proteomes" id="UP001163223"/>
    </source>
</evidence>
<keyword evidence="2" id="KW-1185">Reference proteome</keyword>